<keyword evidence="7 17" id="KW-0812">Transmembrane</keyword>
<dbReference type="SUPFAM" id="SSF57850">
    <property type="entry name" value="RING/U-box"/>
    <property type="match status" value="1"/>
</dbReference>
<dbReference type="InterPro" id="IPR058051">
    <property type="entry name" value="Znf_RING_synoviolin"/>
</dbReference>
<dbReference type="EMBL" id="KZ819602">
    <property type="protein sequence ID" value="PWN38131.1"/>
    <property type="molecule type" value="Genomic_DNA"/>
</dbReference>
<keyword evidence="10" id="KW-0833">Ubl conjugation pathway</keyword>
<evidence type="ECO:0000313" key="19">
    <source>
        <dbReference type="EMBL" id="PWN38131.1"/>
    </source>
</evidence>
<dbReference type="CDD" id="cd16479">
    <property type="entry name" value="RING-H2_synoviolin"/>
    <property type="match status" value="1"/>
</dbReference>
<dbReference type="GO" id="GO:0061630">
    <property type="term" value="F:ubiquitin protein ligase activity"/>
    <property type="evidence" value="ECO:0007669"/>
    <property type="project" value="UniProtKB-EC"/>
</dbReference>
<dbReference type="Pfam" id="PF13639">
    <property type="entry name" value="zf-RING_2"/>
    <property type="match status" value="1"/>
</dbReference>
<dbReference type="PANTHER" id="PTHR22763:SF184">
    <property type="entry name" value="E3 UBIQUITIN-PROTEIN LIGASE SYNOVIOLIN"/>
    <property type="match status" value="1"/>
</dbReference>
<evidence type="ECO:0000259" key="18">
    <source>
        <dbReference type="PROSITE" id="PS50089"/>
    </source>
</evidence>
<name>A0A316VPP9_9BASI</name>
<dbReference type="GO" id="GO:0043161">
    <property type="term" value="P:proteasome-mediated ubiquitin-dependent protein catabolic process"/>
    <property type="evidence" value="ECO:0007669"/>
    <property type="project" value="TreeGrafter"/>
</dbReference>
<keyword evidence="8" id="KW-0479">Metal-binding</keyword>
<dbReference type="PROSITE" id="PS50089">
    <property type="entry name" value="ZF_RING_2"/>
    <property type="match status" value="1"/>
</dbReference>
<dbReference type="InParanoid" id="A0A316VPP9"/>
<comment type="subcellular location">
    <subcellularLocation>
        <location evidence="2">Endoplasmic reticulum membrane</location>
        <topology evidence="2">Multi-pass membrane protein</topology>
    </subcellularLocation>
</comment>
<evidence type="ECO:0000256" key="8">
    <source>
        <dbReference type="ARBA" id="ARBA00022723"/>
    </source>
</evidence>
<evidence type="ECO:0000256" key="1">
    <source>
        <dbReference type="ARBA" id="ARBA00000900"/>
    </source>
</evidence>
<feature type="compositionally biased region" description="Polar residues" evidence="16">
    <location>
        <begin position="338"/>
        <end position="347"/>
    </location>
</feature>
<dbReference type="GO" id="GO:0008270">
    <property type="term" value="F:zinc ion binding"/>
    <property type="evidence" value="ECO:0007669"/>
    <property type="project" value="UniProtKB-KW"/>
</dbReference>
<feature type="transmembrane region" description="Helical" evidence="17">
    <location>
        <begin position="153"/>
        <end position="177"/>
    </location>
</feature>
<evidence type="ECO:0000256" key="14">
    <source>
        <dbReference type="ARBA" id="ARBA00023136"/>
    </source>
</evidence>
<comment type="pathway">
    <text evidence="3">Protein modification; protein ubiquitination.</text>
</comment>
<dbReference type="InterPro" id="IPR001841">
    <property type="entry name" value="Znf_RING"/>
</dbReference>
<keyword evidence="12" id="KW-0862">Zinc</keyword>
<dbReference type="OrthoDB" id="7759664at2759"/>
<dbReference type="InterPro" id="IPR050731">
    <property type="entry name" value="HRD1_E3_ubiq-ligases"/>
</dbReference>
<keyword evidence="20" id="KW-1185">Reference proteome</keyword>
<feature type="transmembrane region" description="Helical" evidence="17">
    <location>
        <begin position="184"/>
        <end position="204"/>
    </location>
</feature>
<dbReference type="InterPro" id="IPR013083">
    <property type="entry name" value="Znf_RING/FYVE/PHD"/>
</dbReference>
<evidence type="ECO:0000256" key="13">
    <source>
        <dbReference type="ARBA" id="ARBA00022989"/>
    </source>
</evidence>
<evidence type="ECO:0000256" key="6">
    <source>
        <dbReference type="ARBA" id="ARBA00022679"/>
    </source>
</evidence>
<feature type="transmembrane region" description="Helical" evidence="17">
    <location>
        <begin position="41"/>
        <end position="69"/>
    </location>
</feature>
<dbReference type="Gene3D" id="3.30.40.10">
    <property type="entry name" value="Zinc/RING finger domain, C3HC4 (zinc finger)"/>
    <property type="match status" value="1"/>
</dbReference>
<dbReference type="STRING" id="1280837.A0A316VPP9"/>
<dbReference type="AlphaFoldDB" id="A0A316VPP9"/>
<evidence type="ECO:0000256" key="15">
    <source>
        <dbReference type="PROSITE-ProRule" id="PRU00175"/>
    </source>
</evidence>
<feature type="domain" description="RING-type" evidence="18">
    <location>
        <begin position="307"/>
        <end position="378"/>
    </location>
</feature>
<dbReference type="SMART" id="SM00184">
    <property type="entry name" value="RING"/>
    <property type="match status" value="1"/>
</dbReference>
<feature type="transmembrane region" description="Helical" evidence="17">
    <location>
        <begin position="16"/>
        <end position="35"/>
    </location>
</feature>
<gene>
    <name evidence="19" type="ORF">FA14DRAFT_118203</name>
</gene>
<reference evidence="19 20" key="1">
    <citation type="journal article" date="2018" name="Mol. Biol. Evol.">
        <title>Broad Genomic Sampling Reveals a Smut Pathogenic Ancestry of the Fungal Clade Ustilaginomycotina.</title>
        <authorList>
            <person name="Kijpornyongpan T."/>
            <person name="Mondo S.J."/>
            <person name="Barry K."/>
            <person name="Sandor L."/>
            <person name="Lee J."/>
            <person name="Lipzen A."/>
            <person name="Pangilinan J."/>
            <person name="LaButti K."/>
            <person name="Hainaut M."/>
            <person name="Henrissat B."/>
            <person name="Grigoriev I.V."/>
            <person name="Spatafora J.W."/>
            <person name="Aime M.C."/>
        </authorList>
    </citation>
    <scope>NUCLEOTIDE SEQUENCE [LARGE SCALE GENOMIC DNA]</scope>
    <source>
        <strain evidence="19 20">MCA 3882</strain>
    </source>
</reference>
<evidence type="ECO:0000256" key="10">
    <source>
        <dbReference type="ARBA" id="ARBA00022786"/>
    </source>
</evidence>
<dbReference type="PANTHER" id="PTHR22763">
    <property type="entry name" value="RING ZINC FINGER PROTEIN"/>
    <property type="match status" value="1"/>
</dbReference>
<evidence type="ECO:0000256" key="16">
    <source>
        <dbReference type="SAM" id="MobiDB-lite"/>
    </source>
</evidence>
<feature type="transmembrane region" description="Helical" evidence="17">
    <location>
        <begin position="114"/>
        <end position="133"/>
    </location>
</feature>
<dbReference type="InterPro" id="IPR057992">
    <property type="entry name" value="TPR_SYVN1_N"/>
</dbReference>
<feature type="region of interest" description="Disordered" evidence="16">
    <location>
        <begin position="318"/>
        <end position="347"/>
    </location>
</feature>
<comment type="catalytic activity">
    <reaction evidence="1">
        <text>S-ubiquitinyl-[E2 ubiquitin-conjugating enzyme]-L-cysteine + [acceptor protein]-L-lysine = [E2 ubiquitin-conjugating enzyme]-L-cysteine + N(6)-ubiquitinyl-[acceptor protein]-L-lysine.</text>
        <dbReference type="EC" id="2.3.2.27"/>
    </reaction>
</comment>
<keyword evidence="13 17" id="KW-1133">Transmembrane helix</keyword>
<comment type="similarity">
    <text evidence="4">Belongs to the HRD1 family.</text>
</comment>
<evidence type="ECO:0000256" key="3">
    <source>
        <dbReference type="ARBA" id="ARBA00004906"/>
    </source>
</evidence>
<evidence type="ECO:0000256" key="7">
    <source>
        <dbReference type="ARBA" id="ARBA00022692"/>
    </source>
</evidence>
<dbReference type="GO" id="GO:0005789">
    <property type="term" value="C:endoplasmic reticulum membrane"/>
    <property type="evidence" value="ECO:0007669"/>
    <property type="project" value="UniProtKB-SubCell"/>
</dbReference>
<dbReference type="RefSeq" id="XP_025358433.1">
    <property type="nucleotide sequence ID" value="XM_025496275.1"/>
</dbReference>
<dbReference type="FunCoup" id="A0A316VPP9">
    <property type="interactions" value="425"/>
</dbReference>
<dbReference type="EC" id="2.3.2.27" evidence="5"/>
<dbReference type="GO" id="GO:0036503">
    <property type="term" value="P:ERAD pathway"/>
    <property type="evidence" value="ECO:0007669"/>
    <property type="project" value="TreeGrafter"/>
</dbReference>
<protein>
    <recommendedName>
        <fullName evidence="5">RING-type E3 ubiquitin transferase</fullName>
        <ecNumber evidence="5">2.3.2.27</ecNumber>
    </recommendedName>
</protein>
<keyword evidence="9 15" id="KW-0863">Zinc-finger</keyword>
<evidence type="ECO:0000256" key="9">
    <source>
        <dbReference type="ARBA" id="ARBA00022771"/>
    </source>
</evidence>
<evidence type="ECO:0000256" key="12">
    <source>
        <dbReference type="ARBA" id="ARBA00022833"/>
    </source>
</evidence>
<accession>A0A316VPP9</accession>
<evidence type="ECO:0000313" key="20">
    <source>
        <dbReference type="Proteomes" id="UP000245771"/>
    </source>
</evidence>
<evidence type="ECO:0000256" key="2">
    <source>
        <dbReference type="ARBA" id="ARBA00004477"/>
    </source>
</evidence>
<feature type="transmembrane region" description="Helical" evidence="17">
    <location>
        <begin position="224"/>
        <end position="252"/>
    </location>
</feature>
<evidence type="ECO:0000256" key="11">
    <source>
        <dbReference type="ARBA" id="ARBA00022824"/>
    </source>
</evidence>
<evidence type="ECO:0000256" key="17">
    <source>
        <dbReference type="SAM" id="Phobius"/>
    </source>
</evidence>
<proteinExistence type="inferred from homology"/>
<keyword evidence="6" id="KW-0808">Transferase</keyword>
<sequence>MPVVLGAASAFTSRRLALYGLASTIAAIAITFNAFRQRPNFYSATVMLGGSNGCMMVLINFGLFLALCFGKVCQKVFFGPLRAVEVEHLHERLWYAITETLLAMTIFRDDFDSSFAILFGTLLFLKVFHWLSADRVEYMEQSPSVGRLFHVRMIAILSMLFEFDLFLATFAVEVLIIDKERKGIMIMFANEFFILGATLWSTIAKYLINCQDMRSEEPWEAKSMYVFFVDLITDFLKLATYIACFCLILSYYGGLPLHIFRDVYVTGLSFFSRLRDFMKYRAATRNMDTRFPNATQADLRSMSDGTCIICREEMVAEEAGGDDQGEAPAEGRRPTPTVPASGSSGLNETPKKLPCGHIFHFHCLRSWLERQQSCPTCRRTV</sequence>
<dbReference type="Proteomes" id="UP000245771">
    <property type="component" value="Unassembled WGS sequence"/>
</dbReference>
<evidence type="ECO:0000256" key="5">
    <source>
        <dbReference type="ARBA" id="ARBA00012483"/>
    </source>
</evidence>
<dbReference type="GeneID" id="37018056"/>
<evidence type="ECO:0000256" key="4">
    <source>
        <dbReference type="ARBA" id="ARBA00010089"/>
    </source>
</evidence>
<dbReference type="Pfam" id="PF25563">
    <property type="entry name" value="TPR_SYVN1_N"/>
    <property type="match status" value="1"/>
</dbReference>
<organism evidence="19 20">
    <name type="scientific">Meira miltonrushii</name>
    <dbReference type="NCBI Taxonomy" id="1280837"/>
    <lineage>
        <taxon>Eukaryota</taxon>
        <taxon>Fungi</taxon>
        <taxon>Dikarya</taxon>
        <taxon>Basidiomycota</taxon>
        <taxon>Ustilaginomycotina</taxon>
        <taxon>Exobasidiomycetes</taxon>
        <taxon>Exobasidiales</taxon>
        <taxon>Brachybasidiaceae</taxon>
        <taxon>Meira</taxon>
    </lineage>
</organism>
<feature type="non-terminal residue" evidence="19">
    <location>
        <position position="381"/>
    </location>
</feature>
<keyword evidence="14 17" id="KW-0472">Membrane</keyword>
<keyword evidence="11" id="KW-0256">Endoplasmic reticulum</keyword>